<organism evidence="3 4">
    <name type="scientific">Meganyctiphanes norvegica</name>
    <name type="common">Northern krill</name>
    <name type="synonym">Thysanopoda norvegica</name>
    <dbReference type="NCBI Taxonomy" id="48144"/>
    <lineage>
        <taxon>Eukaryota</taxon>
        <taxon>Metazoa</taxon>
        <taxon>Ecdysozoa</taxon>
        <taxon>Arthropoda</taxon>
        <taxon>Crustacea</taxon>
        <taxon>Multicrustacea</taxon>
        <taxon>Malacostraca</taxon>
        <taxon>Eumalacostraca</taxon>
        <taxon>Eucarida</taxon>
        <taxon>Euphausiacea</taxon>
        <taxon>Euphausiidae</taxon>
        <taxon>Meganyctiphanes</taxon>
    </lineage>
</organism>
<dbReference type="CDD" id="cd00176">
    <property type="entry name" value="SPEC"/>
    <property type="match status" value="1"/>
</dbReference>
<evidence type="ECO:0008006" key="5">
    <source>
        <dbReference type="Google" id="ProtNLM"/>
    </source>
</evidence>
<keyword evidence="2" id="KW-0175">Coiled coil</keyword>
<feature type="coiled-coil region" evidence="2">
    <location>
        <begin position="98"/>
        <end position="128"/>
    </location>
</feature>
<reference evidence="3 4" key="1">
    <citation type="submission" date="2024-05" db="EMBL/GenBank/DDBJ databases">
        <authorList>
            <person name="Wallberg A."/>
        </authorList>
    </citation>
    <scope>NUCLEOTIDE SEQUENCE [LARGE SCALE GENOMIC DNA]</scope>
</reference>
<feature type="non-terminal residue" evidence="3">
    <location>
        <position position="375"/>
    </location>
</feature>
<evidence type="ECO:0000313" key="4">
    <source>
        <dbReference type="Proteomes" id="UP001497623"/>
    </source>
</evidence>
<dbReference type="InterPro" id="IPR018159">
    <property type="entry name" value="Spectrin/alpha-actinin"/>
</dbReference>
<evidence type="ECO:0000313" key="3">
    <source>
        <dbReference type="EMBL" id="CAL4098879.1"/>
    </source>
</evidence>
<accession>A0AAV2QSL6</accession>
<evidence type="ECO:0000256" key="1">
    <source>
        <dbReference type="ARBA" id="ARBA00022737"/>
    </source>
</evidence>
<proteinExistence type="predicted"/>
<dbReference type="Proteomes" id="UP001497623">
    <property type="component" value="Unassembled WGS sequence"/>
</dbReference>
<feature type="non-terminal residue" evidence="3">
    <location>
        <position position="1"/>
    </location>
</feature>
<gene>
    <name evidence="3" type="ORF">MNOR_LOCUS16347</name>
</gene>
<name>A0AAV2QSL6_MEGNR</name>
<keyword evidence="1" id="KW-0677">Repeat</keyword>
<comment type="caution">
    <text evidence="3">The sequence shown here is derived from an EMBL/GenBank/DDBJ whole genome shotgun (WGS) entry which is preliminary data.</text>
</comment>
<dbReference type="EMBL" id="CAXKWB010010681">
    <property type="protein sequence ID" value="CAL4098879.1"/>
    <property type="molecule type" value="Genomic_DNA"/>
</dbReference>
<sequence length="375" mass="42036">ELMLELTSKQGGIGDVLGEGSRLLREGVMGEEEEEEVRVQMKLLNTRWEELRVKAMDRQSQLHERLMSLQEKQLESLKKWLTETEDRIAHMNQLGPTAADLQEQIAAHQALQKDLEAEQGNINSLSNMVVVVDESNGESAYCNLEDSLNALGERWAHICKVTEQRWNTLQGLTIHWEQFERESDKVKNWVNEKQAILREFDSNPSMEVEQMMHQAGMLQVMQAEMELQQRRFAMLQEESTKVASYLPSESPVHEKLASTLETLQDRWEALSMIIEAQTTRLSGSGIDISKVVIPGNGSDVVNSTTATISAETATVITKIVTTKTVTTEVCGSVVKRQKLEGGSQEDFTVALHSLGGWMDQVENFLVGQGHGSLGQ</sequence>
<evidence type="ECO:0000256" key="2">
    <source>
        <dbReference type="SAM" id="Coils"/>
    </source>
</evidence>
<dbReference type="Gene3D" id="1.20.58.60">
    <property type="match status" value="3"/>
</dbReference>
<dbReference type="SMART" id="SM00150">
    <property type="entry name" value="SPEC"/>
    <property type="match status" value="2"/>
</dbReference>
<dbReference type="SUPFAM" id="SSF46966">
    <property type="entry name" value="Spectrin repeat"/>
    <property type="match status" value="2"/>
</dbReference>
<dbReference type="PANTHER" id="PTHR11915">
    <property type="entry name" value="SPECTRIN/FILAMIN RELATED CYTOSKELETAL PROTEIN"/>
    <property type="match status" value="1"/>
</dbReference>
<dbReference type="InterPro" id="IPR002017">
    <property type="entry name" value="Spectrin_repeat"/>
</dbReference>
<dbReference type="Pfam" id="PF00435">
    <property type="entry name" value="Spectrin"/>
    <property type="match status" value="2"/>
</dbReference>
<protein>
    <recommendedName>
        <fullName evidence="5">Dystrophin</fullName>
    </recommendedName>
</protein>
<keyword evidence="4" id="KW-1185">Reference proteome</keyword>
<dbReference type="AlphaFoldDB" id="A0AAV2QSL6"/>